<proteinExistence type="predicted"/>
<name>A0A0S2DJH8_LYSEN</name>
<protein>
    <submittedName>
        <fullName evidence="2">Uncharacterized protein</fullName>
    </submittedName>
</protein>
<dbReference type="AlphaFoldDB" id="A0A0S2DJH8"/>
<dbReference type="STRING" id="69.GLE_3450"/>
<gene>
    <name evidence="2" type="ORF">GLE_3450</name>
</gene>
<dbReference type="KEGG" id="lez:GLE_3450"/>
<evidence type="ECO:0000313" key="2">
    <source>
        <dbReference type="EMBL" id="ALN58795.1"/>
    </source>
</evidence>
<organism evidence="2 3">
    <name type="scientific">Lysobacter enzymogenes</name>
    <dbReference type="NCBI Taxonomy" id="69"/>
    <lineage>
        <taxon>Bacteria</taxon>
        <taxon>Pseudomonadati</taxon>
        <taxon>Pseudomonadota</taxon>
        <taxon>Gammaproteobacteria</taxon>
        <taxon>Lysobacterales</taxon>
        <taxon>Lysobacteraceae</taxon>
        <taxon>Lysobacter</taxon>
    </lineage>
</organism>
<dbReference type="EMBL" id="CP013140">
    <property type="protein sequence ID" value="ALN58795.1"/>
    <property type="molecule type" value="Genomic_DNA"/>
</dbReference>
<sequence length="42" mass="4245">MRSPPSRRACAFCDRAAASGKRTSAFAGGSSGPMPFAQVANA</sequence>
<dbReference type="Proteomes" id="UP000061569">
    <property type="component" value="Chromosome"/>
</dbReference>
<feature type="region of interest" description="Disordered" evidence="1">
    <location>
        <begin position="23"/>
        <end position="42"/>
    </location>
</feature>
<dbReference type="PATRIC" id="fig|69.6.peg.3398"/>
<evidence type="ECO:0000256" key="1">
    <source>
        <dbReference type="SAM" id="MobiDB-lite"/>
    </source>
</evidence>
<evidence type="ECO:0000313" key="3">
    <source>
        <dbReference type="Proteomes" id="UP000061569"/>
    </source>
</evidence>
<reference evidence="2 3" key="1">
    <citation type="submission" date="2015-11" db="EMBL/GenBank/DDBJ databases">
        <title>Genome sequences of Lysobacter enzymogenes strain C3 and Lysobacter antibioticus ATCC 29479.</title>
        <authorList>
            <person name="Kobayashi D.Y."/>
        </authorList>
    </citation>
    <scope>NUCLEOTIDE SEQUENCE [LARGE SCALE GENOMIC DNA]</scope>
    <source>
        <strain evidence="2 3">C3</strain>
    </source>
</reference>
<accession>A0A0S2DJH8</accession>